<feature type="domain" description="Calcineurin-like phosphoesterase" evidence="1">
    <location>
        <begin position="4"/>
        <end position="112"/>
    </location>
</feature>
<evidence type="ECO:0000259" key="1">
    <source>
        <dbReference type="Pfam" id="PF00149"/>
    </source>
</evidence>
<protein>
    <submittedName>
        <fullName evidence="2">Putative phosphoesterase or phosphohydrolase</fullName>
    </submittedName>
</protein>
<keyword evidence="2" id="KW-0378">Hydrolase</keyword>
<dbReference type="InterPro" id="IPR029052">
    <property type="entry name" value="Metallo-depent_PP-like"/>
</dbReference>
<dbReference type="InterPro" id="IPR004843">
    <property type="entry name" value="Calcineurin-like_PHP"/>
</dbReference>
<evidence type="ECO:0000313" key="3">
    <source>
        <dbReference type="Proteomes" id="UP000030649"/>
    </source>
</evidence>
<evidence type="ECO:0000313" key="2">
    <source>
        <dbReference type="EMBL" id="ERG91519.1"/>
    </source>
</evidence>
<organism evidence="2 3">
    <name type="scientific">Haloquadratum walsbyi J07HQW1</name>
    <dbReference type="NCBI Taxonomy" id="1238424"/>
    <lineage>
        <taxon>Archaea</taxon>
        <taxon>Methanobacteriati</taxon>
        <taxon>Methanobacteriota</taxon>
        <taxon>Stenosarchaea group</taxon>
        <taxon>Halobacteria</taxon>
        <taxon>Halobacteriales</taxon>
        <taxon>Haloferacaceae</taxon>
        <taxon>Haloquadratum</taxon>
    </lineage>
</organism>
<dbReference type="AlphaFoldDB" id="U1MNS3"/>
<dbReference type="Proteomes" id="UP000030649">
    <property type="component" value="Unassembled WGS sequence"/>
</dbReference>
<gene>
    <name evidence="2" type="ORF">J07HQW1_01553</name>
</gene>
<dbReference type="SUPFAM" id="SSF56300">
    <property type="entry name" value="Metallo-dependent phosphatases"/>
    <property type="match status" value="1"/>
</dbReference>
<accession>U1MNS3</accession>
<name>U1MNS3_9EURY</name>
<sequence>MSRYVISDHHFGRSQIIEHTNRTFDSTTEMNRVLLNRHYQTVTETDTVIHLGDVAMDTRNGSETIAFFNHLNGDILIRGDHDTSLDASDASFPVVQSCVLEHGNRRFYCTHRPENIPPDWDEWAIHGYVHDNPEEFPFIMYDDRRINVSSELLEYRPITLERLGTILDDCSPGSRFCDITAVRSEFG</sequence>
<proteinExistence type="predicted"/>
<dbReference type="Pfam" id="PF00149">
    <property type="entry name" value="Metallophos"/>
    <property type="match status" value="1"/>
</dbReference>
<dbReference type="Gene3D" id="3.60.21.10">
    <property type="match status" value="1"/>
</dbReference>
<dbReference type="HOGENOM" id="CLU_092313_3_1_2"/>
<reference evidence="2 3" key="1">
    <citation type="journal article" date="2013" name="PLoS ONE">
        <title>Assembly-driven community genomics of a hypersaline microbial ecosystem.</title>
        <authorList>
            <person name="Podell S."/>
            <person name="Ugalde J.A."/>
            <person name="Narasingarao P."/>
            <person name="Banfield J.F."/>
            <person name="Heidelberg K.B."/>
            <person name="Allen E.E."/>
        </authorList>
    </citation>
    <scope>NUCLEOTIDE SEQUENCE [LARGE SCALE GENOMIC DNA]</scope>
    <source>
        <strain evidence="3">J07HQW1</strain>
    </source>
</reference>
<dbReference type="GO" id="GO:0016787">
    <property type="term" value="F:hydrolase activity"/>
    <property type="evidence" value="ECO:0007669"/>
    <property type="project" value="UniProtKB-KW"/>
</dbReference>
<dbReference type="EMBL" id="KE356560">
    <property type="protein sequence ID" value="ERG91519.1"/>
    <property type="molecule type" value="Genomic_DNA"/>
</dbReference>